<proteinExistence type="predicted"/>
<organism evidence="2">
    <name type="scientific">Ixodes ricinus</name>
    <name type="common">Common tick</name>
    <name type="synonym">Acarus ricinus</name>
    <dbReference type="NCBI Taxonomy" id="34613"/>
    <lineage>
        <taxon>Eukaryota</taxon>
        <taxon>Metazoa</taxon>
        <taxon>Ecdysozoa</taxon>
        <taxon>Arthropoda</taxon>
        <taxon>Chelicerata</taxon>
        <taxon>Arachnida</taxon>
        <taxon>Acari</taxon>
        <taxon>Parasitiformes</taxon>
        <taxon>Ixodida</taxon>
        <taxon>Ixodoidea</taxon>
        <taxon>Ixodidae</taxon>
        <taxon>Ixodinae</taxon>
        <taxon>Ixodes</taxon>
    </lineage>
</organism>
<protein>
    <submittedName>
        <fullName evidence="2">Putative secreted protein</fullName>
    </submittedName>
</protein>
<evidence type="ECO:0000256" key="1">
    <source>
        <dbReference type="SAM" id="MobiDB-lite"/>
    </source>
</evidence>
<dbReference type="EMBL" id="GIFC01008485">
    <property type="protein sequence ID" value="MXU90568.1"/>
    <property type="molecule type" value="Transcribed_RNA"/>
</dbReference>
<evidence type="ECO:0000313" key="2">
    <source>
        <dbReference type="EMBL" id="MXU90568.1"/>
    </source>
</evidence>
<reference evidence="2" key="1">
    <citation type="submission" date="2019-12" db="EMBL/GenBank/DDBJ databases">
        <title>An insight into the sialome of adult female Ixodes ricinus ticks feeding for 6 days.</title>
        <authorList>
            <person name="Perner J."/>
            <person name="Ribeiro J.M.C."/>
        </authorList>
    </citation>
    <scope>NUCLEOTIDE SEQUENCE</scope>
    <source>
        <strain evidence="2">Semi-engorged</strain>
        <tissue evidence="2">Salivary glands</tissue>
    </source>
</reference>
<feature type="region of interest" description="Disordered" evidence="1">
    <location>
        <begin position="50"/>
        <end position="82"/>
    </location>
</feature>
<accession>A0A6B0UMD7</accession>
<name>A0A6B0UMD7_IXORI</name>
<dbReference type="AlphaFoldDB" id="A0A6B0UMD7"/>
<sequence>MPELTKLLVACCCATHAVKTSPQCVTTHSLLQYSLSQSIDSTAGLRQPLLMQRGGPAGTTTASVGPPSPEATPGVEAAGTGTASTVRDGLAIGAACGGDRCSTGGWTGGGLGTTVR</sequence>